<dbReference type="Pfam" id="PF01985">
    <property type="entry name" value="CRS1_YhbY"/>
    <property type="match status" value="3"/>
</dbReference>
<keyword evidence="15" id="KW-1185">Reference proteome</keyword>
<dbReference type="InterPro" id="IPR035920">
    <property type="entry name" value="YhbY-like_sf"/>
</dbReference>
<evidence type="ECO:0000256" key="4">
    <source>
        <dbReference type="ARBA" id="ARBA00022664"/>
    </source>
</evidence>
<feature type="compositionally biased region" description="Basic and acidic residues" evidence="11">
    <location>
        <begin position="754"/>
        <end position="771"/>
    </location>
</feature>
<feature type="domain" description="CRM" evidence="13">
    <location>
        <begin position="559"/>
        <end position="659"/>
    </location>
</feature>
<comment type="caution">
    <text evidence="14">The sequence shown here is derived from an EMBL/GenBank/DDBJ whole genome shotgun (WGS) entry which is preliminary data.</text>
</comment>
<dbReference type="PROSITE" id="PS51295">
    <property type="entry name" value="CRM"/>
    <property type="match status" value="3"/>
</dbReference>
<evidence type="ECO:0000256" key="10">
    <source>
        <dbReference type="PROSITE-ProRule" id="PRU00626"/>
    </source>
</evidence>
<evidence type="ECO:0000256" key="11">
    <source>
        <dbReference type="SAM" id="MobiDB-lite"/>
    </source>
</evidence>
<feature type="signal peptide" evidence="12">
    <location>
        <begin position="1"/>
        <end position="23"/>
    </location>
</feature>
<feature type="region of interest" description="Disordered" evidence="11">
    <location>
        <begin position="724"/>
        <end position="771"/>
    </location>
</feature>
<reference evidence="14 15" key="1">
    <citation type="submission" date="2024-01" db="EMBL/GenBank/DDBJ databases">
        <title>The genomes of 5 underutilized Papilionoideae crops provide insights into root nodulation and disease resistance.</title>
        <authorList>
            <person name="Yuan L."/>
        </authorList>
    </citation>
    <scope>NUCLEOTIDE SEQUENCE [LARGE SCALE GENOMIC DNA]</scope>
    <source>
        <strain evidence="14">LY-2023</strain>
        <tissue evidence="14">Leaf</tissue>
    </source>
</reference>
<proteinExistence type="predicted"/>
<evidence type="ECO:0000256" key="6">
    <source>
        <dbReference type="ARBA" id="ARBA00022884"/>
    </source>
</evidence>
<evidence type="ECO:0000256" key="2">
    <source>
        <dbReference type="ARBA" id="ARBA00022528"/>
    </source>
</evidence>
<evidence type="ECO:0000259" key="13">
    <source>
        <dbReference type="PROSITE" id="PS51295"/>
    </source>
</evidence>
<keyword evidence="8" id="KW-0508">mRNA splicing</keyword>
<dbReference type="SMART" id="SM01103">
    <property type="entry name" value="CRS1_YhbY"/>
    <property type="match status" value="3"/>
</dbReference>
<feature type="domain" description="CRM" evidence="13">
    <location>
        <begin position="348"/>
        <end position="445"/>
    </location>
</feature>
<dbReference type="PANTHER" id="PTHR31846">
    <property type="entry name" value="CRS1 / YHBY (CRM) DOMAIN-CONTAINING PROTEIN"/>
    <property type="match status" value="1"/>
</dbReference>
<dbReference type="GO" id="GO:0003729">
    <property type="term" value="F:mRNA binding"/>
    <property type="evidence" value="ECO:0007669"/>
    <property type="project" value="InterPro"/>
</dbReference>
<dbReference type="Proteomes" id="UP001359559">
    <property type="component" value="Unassembled WGS sequence"/>
</dbReference>
<dbReference type="PANTHER" id="PTHR31846:SF17">
    <property type="entry name" value="(CRM) DOMAIN PROTEIN, PUTATIVE-RELATED"/>
    <property type="match status" value="1"/>
</dbReference>
<feature type="compositionally biased region" description="Basic and acidic residues" evidence="11">
    <location>
        <begin position="256"/>
        <end position="266"/>
    </location>
</feature>
<name>A0AAN9KQC2_CLITE</name>
<evidence type="ECO:0000256" key="3">
    <source>
        <dbReference type="ARBA" id="ARBA00022640"/>
    </source>
</evidence>
<feature type="region of interest" description="Disordered" evidence="11">
    <location>
        <begin position="253"/>
        <end position="272"/>
    </location>
</feature>
<keyword evidence="7" id="KW-0809">Transit peptide</keyword>
<keyword evidence="6 10" id="KW-0694">RNA-binding</keyword>
<dbReference type="AlphaFoldDB" id="A0AAN9KQC2"/>
<keyword evidence="5" id="KW-0677">Repeat</keyword>
<dbReference type="InterPro" id="IPR001890">
    <property type="entry name" value="RNA-binding_CRM"/>
</dbReference>
<dbReference type="GO" id="GO:0000373">
    <property type="term" value="P:Group II intron splicing"/>
    <property type="evidence" value="ECO:0007669"/>
    <property type="project" value="UniProtKB-ARBA"/>
</dbReference>
<dbReference type="SUPFAM" id="SSF75471">
    <property type="entry name" value="YhbY-like"/>
    <property type="match status" value="3"/>
</dbReference>
<dbReference type="EMBL" id="JAYKXN010000001">
    <property type="protein sequence ID" value="KAK7320034.1"/>
    <property type="molecule type" value="Genomic_DNA"/>
</dbReference>
<dbReference type="FunFam" id="3.30.110.60:FF:000002">
    <property type="entry name" value="CRS2-associated factor 1, chloroplastic"/>
    <property type="match status" value="2"/>
</dbReference>
<evidence type="ECO:0000313" key="14">
    <source>
        <dbReference type="EMBL" id="KAK7320034.1"/>
    </source>
</evidence>
<feature type="compositionally biased region" description="Acidic residues" evidence="11">
    <location>
        <begin position="743"/>
        <end position="753"/>
    </location>
</feature>
<organism evidence="14 15">
    <name type="scientific">Clitoria ternatea</name>
    <name type="common">Butterfly pea</name>
    <dbReference type="NCBI Taxonomy" id="43366"/>
    <lineage>
        <taxon>Eukaryota</taxon>
        <taxon>Viridiplantae</taxon>
        <taxon>Streptophyta</taxon>
        <taxon>Embryophyta</taxon>
        <taxon>Tracheophyta</taxon>
        <taxon>Spermatophyta</taxon>
        <taxon>Magnoliopsida</taxon>
        <taxon>eudicotyledons</taxon>
        <taxon>Gunneridae</taxon>
        <taxon>Pentapetalae</taxon>
        <taxon>rosids</taxon>
        <taxon>fabids</taxon>
        <taxon>Fabales</taxon>
        <taxon>Fabaceae</taxon>
        <taxon>Papilionoideae</taxon>
        <taxon>50 kb inversion clade</taxon>
        <taxon>NPAAA clade</taxon>
        <taxon>indigoferoid/millettioid clade</taxon>
        <taxon>Phaseoleae</taxon>
        <taxon>Clitoria</taxon>
    </lineage>
</organism>
<dbReference type="GO" id="GO:0009507">
    <property type="term" value="C:chloroplast"/>
    <property type="evidence" value="ECO:0007669"/>
    <property type="project" value="UniProtKB-SubCell"/>
</dbReference>
<evidence type="ECO:0000256" key="9">
    <source>
        <dbReference type="ARBA" id="ARBA00023274"/>
    </source>
</evidence>
<gene>
    <name evidence="14" type="ORF">RJT34_04763</name>
</gene>
<accession>A0AAN9KQC2</accession>
<evidence type="ECO:0000256" key="5">
    <source>
        <dbReference type="ARBA" id="ARBA00022737"/>
    </source>
</evidence>
<evidence type="ECO:0000313" key="15">
    <source>
        <dbReference type="Proteomes" id="UP001359559"/>
    </source>
</evidence>
<evidence type="ECO:0000256" key="12">
    <source>
        <dbReference type="SAM" id="SignalP"/>
    </source>
</evidence>
<keyword evidence="12" id="KW-0732">Signal</keyword>
<evidence type="ECO:0000256" key="1">
    <source>
        <dbReference type="ARBA" id="ARBA00004229"/>
    </source>
</evidence>
<evidence type="ECO:0000256" key="7">
    <source>
        <dbReference type="ARBA" id="ARBA00022946"/>
    </source>
</evidence>
<dbReference type="Gene3D" id="3.30.110.60">
    <property type="entry name" value="YhbY-like"/>
    <property type="match status" value="3"/>
</dbReference>
<dbReference type="FunFam" id="3.30.110.60:FF:000003">
    <property type="entry name" value="CRM-domain containing factor CFM3B, chloroplastic"/>
    <property type="match status" value="1"/>
</dbReference>
<dbReference type="InterPro" id="IPR045278">
    <property type="entry name" value="CRS1/CFM2/CFM3"/>
</dbReference>
<keyword evidence="2" id="KW-0150">Chloroplast</keyword>
<feature type="domain" description="CRM" evidence="13">
    <location>
        <begin position="161"/>
        <end position="257"/>
    </location>
</feature>
<keyword evidence="9" id="KW-0687">Ribonucleoprotein</keyword>
<protein>
    <recommendedName>
        <fullName evidence="13">CRM domain-containing protein</fullName>
    </recommendedName>
</protein>
<keyword evidence="3" id="KW-0934">Plastid</keyword>
<dbReference type="GO" id="GO:1990904">
    <property type="term" value="C:ribonucleoprotein complex"/>
    <property type="evidence" value="ECO:0007669"/>
    <property type="project" value="UniProtKB-KW"/>
</dbReference>
<evidence type="ECO:0000256" key="8">
    <source>
        <dbReference type="ARBA" id="ARBA00023187"/>
    </source>
</evidence>
<comment type="subcellular location">
    <subcellularLocation>
        <location evidence="1">Plastid</location>
        <location evidence="1">Chloroplast</location>
    </subcellularLocation>
</comment>
<dbReference type="GO" id="GO:0006397">
    <property type="term" value="P:mRNA processing"/>
    <property type="evidence" value="ECO:0007669"/>
    <property type="project" value="UniProtKB-KW"/>
</dbReference>
<sequence>MDSCCWLCLFVSFMLVKMRLSSSTSCMLSSFPLTSHSKFKFPLPIPILSFSSLPTIPNAFLSLSHHNDVDDDLFDPLPTPSLHRTDNAIDTIALRLRNLALASHSIQYHHHNADNFLRREWLRPDETLFPWENQEENQEENQLKNDNNKKKKVKLPTLAEHTLEEEELVRLQKLGKRLKEKVTVPKAGLTQTVLHKIHHHWNNNELVKLKFHEFLAQNMKLAHQIVERRTRGLVIWRAGSYMWVYRGRNYRGSMQPDEKEGHDDRLSVSAESGATSLETSEAVVWNQEQDEENMTPEEWEFDRMLDDFGPRFVDWWGTGILPVDADLLPPKVPGYRMPLRLLPAGMRPRLTNDELTNMRKLAKSLPCHFALGRNRNLQGLACAILKLWEKSLVAKIAVKRGLVNTNNELMAQELKKLTGGTLLLRSKYYIVIYRGKDFVPTSVAAVLEGRQELTKQVLDVEEKVRCRAMDVTPSVEDRDTAEAGSLAEFHKVQEYWGRGISAEERERMMKEVTEAKNLKLFKKIERKLAVAQEKRLKAEKLLAKIEAYLVPSGPDCDKETITDEERVMFRSIGLRMKAYLPLGIRGVFDGVIENMHLHWRHRELVKLITKQKTLAFVEDTARLLEYESGGILIAIDKVPKGFSLIYYRGKNYRRPLTLKPRNLLTKAKALKRSIAMQRHEALSQHITELGEKIVEMKKELGLSQDLGIEDGWSIEDHSQIGHVSEFTESEDESSNDNDTNGDFCEEDYSDCNDEDSKFSNLEDDKLPMKTG</sequence>
<feature type="chain" id="PRO_5043007522" description="CRM domain-containing protein" evidence="12">
    <location>
        <begin position="24"/>
        <end position="771"/>
    </location>
</feature>
<keyword evidence="4" id="KW-0507">mRNA processing</keyword>